<dbReference type="EMBL" id="LWDD02000161">
    <property type="protein sequence ID" value="KAE8263223.1"/>
    <property type="molecule type" value="Genomic_DNA"/>
</dbReference>
<dbReference type="Gene3D" id="2.130.10.30">
    <property type="entry name" value="Regulator of chromosome condensation 1/beta-lactamase-inhibitor protein II"/>
    <property type="match status" value="2"/>
</dbReference>
<evidence type="ECO:0000313" key="6">
    <source>
        <dbReference type="Proteomes" id="UP000077671"/>
    </source>
</evidence>
<reference evidence="5" key="1">
    <citation type="submission" date="2016-04" db="EMBL/GenBank/DDBJ databases">
        <authorList>
            <person name="Nguyen H.D."/>
            <person name="Kesanakurti P."/>
            <person name="Cullis J."/>
            <person name="Levesque C.A."/>
            <person name="Hambleton S."/>
        </authorList>
    </citation>
    <scope>NUCLEOTIDE SEQUENCE</scope>
    <source>
        <strain evidence="5">DAOMC 238032</strain>
    </source>
</reference>
<dbReference type="PANTHER" id="PTHR22870:SF466">
    <property type="entry name" value="ANKYRIN REPEAT-CONTAINING PROTEIN"/>
    <property type="match status" value="1"/>
</dbReference>
<name>A0A177V943_9BASI</name>
<organism evidence="5 6">
    <name type="scientific">Tilletia caries</name>
    <name type="common">wheat bunt fungus</name>
    <dbReference type="NCBI Taxonomy" id="13290"/>
    <lineage>
        <taxon>Eukaryota</taxon>
        <taxon>Fungi</taxon>
        <taxon>Dikarya</taxon>
        <taxon>Basidiomycota</taxon>
        <taxon>Ustilaginomycotina</taxon>
        <taxon>Exobasidiomycetes</taxon>
        <taxon>Tilletiales</taxon>
        <taxon>Tilletiaceae</taxon>
        <taxon>Tilletia</taxon>
    </lineage>
</organism>
<reference evidence="5" key="2">
    <citation type="journal article" date="2019" name="IMA Fungus">
        <title>Genome sequencing and comparison of five Tilletia species to identify candidate genes for the detection of regulated species infecting wheat.</title>
        <authorList>
            <person name="Nguyen H.D.T."/>
            <person name="Sultana T."/>
            <person name="Kesanakurti P."/>
            <person name="Hambleton S."/>
        </authorList>
    </citation>
    <scope>NUCLEOTIDE SEQUENCE</scope>
    <source>
        <strain evidence="5">DAOMC 238032</strain>
    </source>
</reference>
<keyword evidence="1" id="KW-0677">Repeat</keyword>
<evidence type="ECO:0000256" key="2">
    <source>
        <dbReference type="PROSITE-ProRule" id="PRU00235"/>
    </source>
</evidence>
<dbReference type="Proteomes" id="UP000836402">
    <property type="component" value="Unassembled WGS sequence"/>
</dbReference>
<evidence type="ECO:0000313" key="5">
    <source>
        <dbReference type="EMBL" id="KAE8263223.1"/>
    </source>
</evidence>
<dbReference type="SUPFAM" id="SSF50985">
    <property type="entry name" value="RCC1/BLIP-II"/>
    <property type="match status" value="1"/>
</dbReference>
<evidence type="ECO:0000256" key="1">
    <source>
        <dbReference type="ARBA" id="ARBA00022737"/>
    </source>
</evidence>
<dbReference type="InterPro" id="IPR000408">
    <property type="entry name" value="Reg_chr_condens"/>
</dbReference>
<protein>
    <recommendedName>
        <fullName evidence="8">RCC1/BLIP-II</fullName>
    </recommendedName>
</protein>
<evidence type="ECO:0000313" key="7">
    <source>
        <dbReference type="Proteomes" id="UP000836402"/>
    </source>
</evidence>
<feature type="repeat" description="RCC1" evidence="2">
    <location>
        <begin position="5"/>
        <end position="69"/>
    </location>
</feature>
<dbReference type="InterPro" id="IPR009091">
    <property type="entry name" value="RCC1/BLIP-II"/>
</dbReference>
<dbReference type="EMBL" id="CAJHJG010003240">
    <property type="protein sequence ID" value="CAD6928690.1"/>
    <property type="molecule type" value="Genomic_DNA"/>
</dbReference>
<proteinExistence type="predicted"/>
<dbReference type="PROSITE" id="PS50012">
    <property type="entry name" value="RCC1_3"/>
    <property type="match status" value="2"/>
</dbReference>
<dbReference type="AlphaFoldDB" id="A0A177V943"/>
<feature type="compositionally biased region" description="Low complexity" evidence="3">
    <location>
        <begin position="36"/>
        <end position="49"/>
    </location>
</feature>
<dbReference type="Proteomes" id="UP000077671">
    <property type="component" value="Unassembled WGS sequence"/>
</dbReference>
<reference evidence="4" key="3">
    <citation type="submission" date="2020-10" db="EMBL/GenBank/DDBJ databases">
        <authorList>
            <person name="Sedaghatjoo S."/>
        </authorList>
    </citation>
    <scope>NUCLEOTIDE SEQUENCE</scope>
    <source>
        <strain evidence="4">AZH3</strain>
    </source>
</reference>
<feature type="region of interest" description="Disordered" evidence="3">
    <location>
        <begin position="28"/>
        <end position="49"/>
    </location>
</feature>
<evidence type="ECO:0008006" key="8">
    <source>
        <dbReference type="Google" id="ProtNLM"/>
    </source>
</evidence>
<accession>A0A177V943</accession>
<evidence type="ECO:0000313" key="4">
    <source>
        <dbReference type="EMBL" id="CAD6928690.1"/>
    </source>
</evidence>
<keyword evidence="7" id="KW-1185">Reference proteome</keyword>
<dbReference type="PANTHER" id="PTHR22870">
    <property type="entry name" value="REGULATOR OF CHROMOSOME CONDENSATION"/>
    <property type="match status" value="1"/>
</dbReference>
<evidence type="ECO:0000256" key="3">
    <source>
        <dbReference type="SAM" id="MobiDB-lite"/>
    </source>
</evidence>
<sequence length="490" mass="52285">MSQRFFLLTAGSNARGQLGIGHEDDAHQWTSTTQQAEPGPEAGAGFPPLGSRVVDLAGGANHTVALIEDLTSGERTLWGTGDASQGQLGPHLQANGDAVSKFTRISDVVELFAGVNKGAKRRPQLIASAWESTYLALAGFNQEDDILVSLGSTNDFGQLGVEDAVKAGNHANQIDLRHVLEPANCAEGSCQLGRIEIVKLSAGVRHACAVIRAETVLTPEGPSPDPGRTDRARRFWTYLLGWGAARHGQLQSISADLDSTAVKPPRACSTPIVMATWDGSVAIDVQCGRDHSVVLIANSKYEAGSTPGNILVTLGSDRQHQSPFHPKLPPRSTLSSIQSVATMWNTTLTLVQTENRQHIDAWGAASRGQAGSNTTTSATVEGQAVETSKILSGDATILKMVAGSEHALLLLRTSSLERAPKEVWAWGWTEHGNLPVDDRNDPDDDVQIIWSPERIWPASGALPSIPAHGEAERIWAGCATTFLQISIPYH</sequence>
<feature type="repeat" description="RCC1" evidence="2">
    <location>
        <begin position="237"/>
        <end position="298"/>
    </location>
</feature>
<gene>
    <name evidence="5" type="ORF">A4X03_0g1841</name>
    <name evidence="4" type="ORF">JKIAZH3_G910</name>
</gene>
<comment type="caution">
    <text evidence="5">The sequence shown here is derived from an EMBL/GenBank/DDBJ whole genome shotgun (WGS) entry which is preliminary data.</text>
</comment>
<dbReference type="InterPro" id="IPR051210">
    <property type="entry name" value="Ub_ligase/GEF_domain"/>
</dbReference>